<dbReference type="AlphaFoldDB" id="A0A540WU13"/>
<name>A0A540WU13_9BACT</name>
<dbReference type="CDD" id="cd00299">
    <property type="entry name" value="GST_C_family"/>
    <property type="match status" value="1"/>
</dbReference>
<accession>A0A540WU13</accession>
<comment type="caution">
    <text evidence="1">The sequence shown here is derived from an EMBL/GenBank/DDBJ whole genome shotgun (WGS) entry which is preliminary data.</text>
</comment>
<evidence type="ECO:0000313" key="2">
    <source>
        <dbReference type="Proteomes" id="UP000315369"/>
    </source>
</evidence>
<dbReference type="Pfam" id="PF13410">
    <property type="entry name" value="GST_C_2"/>
    <property type="match status" value="1"/>
</dbReference>
<protein>
    <submittedName>
        <fullName evidence="1">Glutathione S-transferase domain-containing protein</fullName>
    </submittedName>
</protein>
<dbReference type="GO" id="GO:0016740">
    <property type="term" value="F:transferase activity"/>
    <property type="evidence" value="ECO:0007669"/>
    <property type="project" value="UniProtKB-KW"/>
</dbReference>
<dbReference type="Proteomes" id="UP000315369">
    <property type="component" value="Unassembled WGS sequence"/>
</dbReference>
<sequence length="201" mass="22593">MHAAIEASYEGLLAELSRHFEHNDFLLGDRPSMGDFGLFGPLYAHQYRDPKSGEHLRRVAPRVAQWVERMLHPMPLSGEFRPDDEVPVTLLMVLRRMFIEQMPVLADTARRVSEWMGAHPGETLPRAIGMGAFVLEGQEGKRIVSPYSLWMLQRARDYFRSLTGCNRTAVAETLCAAGGQSFLDFDDPPRLARAGLSVRPG</sequence>
<dbReference type="InterPro" id="IPR036282">
    <property type="entry name" value="Glutathione-S-Trfase_C_sf"/>
</dbReference>
<dbReference type="RefSeq" id="WP_141645748.1">
    <property type="nucleotide sequence ID" value="NZ_VIFM01000136.1"/>
</dbReference>
<dbReference type="SUPFAM" id="SSF47616">
    <property type="entry name" value="GST C-terminal domain-like"/>
    <property type="match status" value="1"/>
</dbReference>
<keyword evidence="2" id="KW-1185">Reference proteome</keyword>
<dbReference type="EMBL" id="VIFM01000136">
    <property type="protein sequence ID" value="TQF12501.1"/>
    <property type="molecule type" value="Genomic_DNA"/>
</dbReference>
<dbReference type="OrthoDB" id="7054557at2"/>
<gene>
    <name evidence="1" type="ORF">FJV41_28620</name>
</gene>
<organism evidence="1 2">
    <name type="scientific">Myxococcus llanfairpwllgwyngyllgogerychwyrndrobwllllantysiliogogogochensis</name>
    <dbReference type="NCBI Taxonomy" id="2590453"/>
    <lineage>
        <taxon>Bacteria</taxon>
        <taxon>Pseudomonadati</taxon>
        <taxon>Myxococcota</taxon>
        <taxon>Myxococcia</taxon>
        <taxon>Myxococcales</taxon>
        <taxon>Cystobacterineae</taxon>
        <taxon>Myxococcaceae</taxon>
        <taxon>Myxococcus</taxon>
    </lineage>
</organism>
<evidence type="ECO:0000313" key="1">
    <source>
        <dbReference type="EMBL" id="TQF12501.1"/>
    </source>
</evidence>
<proteinExistence type="predicted"/>
<dbReference type="Gene3D" id="1.20.1050.10">
    <property type="match status" value="1"/>
</dbReference>
<reference evidence="1 2" key="1">
    <citation type="submission" date="2019-06" db="EMBL/GenBank/DDBJ databases">
        <authorList>
            <person name="Livingstone P."/>
            <person name="Whitworth D."/>
        </authorList>
    </citation>
    <scope>NUCLEOTIDE SEQUENCE [LARGE SCALE GENOMIC DNA]</scope>
    <source>
        <strain evidence="1 2">AM401</strain>
    </source>
</reference>
<keyword evidence="1" id="KW-0808">Transferase</keyword>